<dbReference type="AlphaFoldDB" id="A0AAX4P8P8"/>
<dbReference type="GO" id="GO:0016787">
    <property type="term" value="F:hydrolase activity"/>
    <property type="evidence" value="ECO:0007669"/>
    <property type="project" value="UniProtKB-KW"/>
</dbReference>
<keyword evidence="1" id="KW-0547">Nucleotide-binding</keyword>
<gene>
    <name evidence="8" type="ORF">HKI87_06g41290</name>
</gene>
<feature type="compositionally biased region" description="Basic and acidic residues" evidence="6">
    <location>
        <begin position="355"/>
        <end position="380"/>
    </location>
</feature>
<evidence type="ECO:0000313" key="8">
    <source>
        <dbReference type="EMBL" id="WZN62592.1"/>
    </source>
</evidence>
<feature type="region of interest" description="Disordered" evidence="6">
    <location>
        <begin position="337"/>
        <end position="392"/>
    </location>
</feature>
<dbReference type="InterPro" id="IPR011629">
    <property type="entry name" value="CobW-like_C"/>
</dbReference>
<evidence type="ECO:0000313" key="9">
    <source>
        <dbReference type="Proteomes" id="UP001472866"/>
    </source>
</evidence>
<dbReference type="InterPro" id="IPR051927">
    <property type="entry name" value="Zn_Chap_cDPG_Synth"/>
</dbReference>
<dbReference type="PANTHER" id="PTHR43603">
    <property type="entry name" value="COBW DOMAIN-CONTAINING PROTEIN DDB_G0274527"/>
    <property type="match status" value="1"/>
</dbReference>
<keyword evidence="2" id="KW-0378">Hydrolase</keyword>
<dbReference type="InterPro" id="IPR003495">
    <property type="entry name" value="CobW/HypB/UreG_nucleotide-bd"/>
</dbReference>
<dbReference type="Pfam" id="PF02492">
    <property type="entry name" value="cobW"/>
    <property type="match status" value="2"/>
</dbReference>
<dbReference type="Proteomes" id="UP001472866">
    <property type="component" value="Chromosome 06"/>
</dbReference>
<dbReference type="SUPFAM" id="SSF52540">
    <property type="entry name" value="P-loop containing nucleoside triphosphate hydrolases"/>
    <property type="match status" value="1"/>
</dbReference>
<proteinExistence type="inferred from homology"/>
<dbReference type="InterPro" id="IPR036627">
    <property type="entry name" value="CobW-likC_sf"/>
</dbReference>
<dbReference type="EMBL" id="CP151506">
    <property type="protein sequence ID" value="WZN62592.1"/>
    <property type="molecule type" value="Genomic_DNA"/>
</dbReference>
<accession>A0AAX4P8P8</accession>
<organism evidence="8 9">
    <name type="scientific">Chloropicon roscoffensis</name>
    <dbReference type="NCBI Taxonomy" id="1461544"/>
    <lineage>
        <taxon>Eukaryota</taxon>
        <taxon>Viridiplantae</taxon>
        <taxon>Chlorophyta</taxon>
        <taxon>Chloropicophyceae</taxon>
        <taxon>Chloropicales</taxon>
        <taxon>Chloropicaceae</taxon>
        <taxon>Chloropicon</taxon>
    </lineage>
</organism>
<feature type="compositionally biased region" description="Acidic residues" evidence="6">
    <location>
        <begin position="340"/>
        <end position="350"/>
    </location>
</feature>
<dbReference type="SMART" id="SM00833">
    <property type="entry name" value="CobW_C"/>
    <property type="match status" value="1"/>
</dbReference>
<evidence type="ECO:0000256" key="4">
    <source>
        <dbReference type="ARBA" id="ARBA00034320"/>
    </source>
</evidence>
<evidence type="ECO:0000256" key="3">
    <source>
        <dbReference type="ARBA" id="ARBA00023186"/>
    </source>
</evidence>
<dbReference type="InterPro" id="IPR027417">
    <property type="entry name" value="P-loop_NTPase"/>
</dbReference>
<dbReference type="Gene3D" id="3.40.50.300">
    <property type="entry name" value="P-loop containing nucleotide triphosphate hydrolases"/>
    <property type="match status" value="1"/>
</dbReference>
<dbReference type="GO" id="GO:0000166">
    <property type="term" value="F:nucleotide binding"/>
    <property type="evidence" value="ECO:0007669"/>
    <property type="project" value="UniProtKB-KW"/>
</dbReference>
<dbReference type="Pfam" id="PF07683">
    <property type="entry name" value="CobW_C"/>
    <property type="match status" value="1"/>
</dbReference>
<comment type="catalytic activity">
    <reaction evidence="5">
        <text>GTP + H2O = GDP + phosphate + H(+)</text>
        <dbReference type="Rhea" id="RHEA:19669"/>
        <dbReference type="ChEBI" id="CHEBI:15377"/>
        <dbReference type="ChEBI" id="CHEBI:15378"/>
        <dbReference type="ChEBI" id="CHEBI:37565"/>
        <dbReference type="ChEBI" id="CHEBI:43474"/>
        <dbReference type="ChEBI" id="CHEBI:58189"/>
    </reaction>
    <physiologicalReaction direction="left-to-right" evidence="5">
        <dbReference type="Rhea" id="RHEA:19670"/>
    </physiologicalReaction>
</comment>
<reference evidence="8 9" key="1">
    <citation type="submission" date="2024-03" db="EMBL/GenBank/DDBJ databases">
        <title>Complete genome sequence of the green alga Chloropicon roscoffensis RCC1871.</title>
        <authorList>
            <person name="Lemieux C."/>
            <person name="Pombert J.-F."/>
            <person name="Otis C."/>
            <person name="Turmel M."/>
        </authorList>
    </citation>
    <scope>NUCLEOTIDE SEQUENCE [LARGE SCALE GENOMIC DNA]</scope>
    <source>
        <strain evidence="8 9">RCC1871</strain>
    </source>
</reference>
<protein>
    <submittedName>
        <fullName evidence="8">Cobalamin synthesis protein CobW</fullName>
    </submittedName>
</protein>
<evidence type="ECO:0000256" key="1">
    <source>
        <dbReference type="ARBA" id="ARBA00022741"/>
    </source>
</evidence>
<dbReference type="CDD" id="cd03112">
    <property type="entry name" value="CobW-like"/>
    <property type="match status" value="1"/>
</dbReference>
<feature type="compositionally biased region" description="Basic and acidic residues" evidence="6">
    <location>
        <begin position="499"/>
        <end position="517"/>
    </location>
</feature>
<feature type="region of interest" description="Disordered" evidence="6">
    <location>
        <begin position="499"/>
        <end position="527"/>
    </location>
</feature>
<keyword evidence="9" id="KW-1185">Reference proteome</keyword>
<evidence type="ECO:0000256" key="5">
    <source>
        <dbReference type="ARBA" id="ARBA00049117"/>
    </source>
</evidence>
<feature type="domain" description="CobW C-terminal" evidence="7">
    <location>
        <begin position="305"/>
        <end position="491"/>
    </location>
</feature>
<dbReference type="SUPFAM" id="SSF90002">
    <property type="entry name" value="Hypothetical protein YjiA, C-terminal domain"/>
    <property type="match status" value="1"/>
</dbReference>
<sequence>MAPQGGSDAAIGLPSDFKPIPVTVLSGFLGAGKTTLLRNILHQAKEGENTKKVAVLVNDMAEVNIDANLVRDTKLIQQDAKMVELHNGCICCTLREDLIKELADLAAAGRFDAIVVESTGVSDPMEVAETFAVEVGEAEAEGGEGGEEAQAPKDWELAPILKALRGKSSLNELARLDTCVTMVDCASFDANMASAEELQEKFKGQADEGDERNVAPLLMAQIEFADVIGLSKCDLVPAEEVDKVEKSLKALNPSAKVVRVSRGDLPIDSIVGTDLFSMEKASNAAGWLQHMRDEDVVPETEVYGIDSFVYKSRTPFHPRRLMKFMIDHFEVKAESYSVEQEGEGEGEGEACEAVRGGEEGGDAKRRRVEDGEAEEVREAEVEAEEPTAEKQRRMTEAFGRILRSKGYFWLAGRDRCVGEWSQAGAVGEVTCGGYWFAEQEKEDWPEEGSEAYEMIMKDMAGEEVQDRRQEIVFIGQRLKKDAIVAALDACLVKRGELPHSEGVDAKGSEEHGWKLDLEAPESDFPEWEVEVEVDVDEDGNEIEPEEE</sequence>
<dbReference type="PANTHER" id="PTHR43603:SF1">
    <property type="entry name" value="ZINC-REGULATED GTPASE METALLOPROTEIN ACTIVATOR 1"/>
    <property type="match status" value="1"/>
</dbReference>
<evidence type="ECO:0000256" key="2">
    <source>
        <dbReference type="ARBA" id="ARBA00022801"/>
    </source>
</evidence>
<dbReference type="Gene3D" id="3.30.1220.10">
    <property type="entry name" value="CobW-like, C-terminal domain"/>
    <property type="match status" value="1"/>
</dbReference>
<keyword evidence="3" id="KW-0143">Chaperone</keyword>
<name>A0AAX4P8P8_9CHLO</name>
<comment type="similarity">
    <text evidence="4">Belongs to the SIMIBI class G3E GTPase family. ZNG1 subfamily.</text>
</comment>
<evidence type="ECO:0000256" key="6">
    <source>
        <dbReference type="SAM" id="MobiDB-lite"/>
    </source>
</evidence>
<evidence type="ECO:0000259" key="7">
    <source>
        <dbReference type="SMART" id="SM00833"/>
    </source>
</evidence>
<feature type="compositionally biased region" description="Acidic residues" evidence="6">
    <location>
        <begin position="518"/>
        <end position="527"/>
    </location>
</feature>